<dbReference type="AlphaFoldDB" id="A0A6J6MR71"/>
<feature type="transmembrane region" description="Helical" evidence="1">
    <location>
        <begin position="188"/>
        <end position="206"/>
    </location>
</feature>
<feature type="transmembrane region" description="Helical" evidence="1">
    <location>
        <begin position="66"/>
        <end position="85"/>
    </location>
</feature>
<reference evidence="2" key="1">
    <citation type="submission" date="2020-05" db="EMBL/GenBank/DDBJ databases">
        <authorList>
            <person name="Chiriac C."/>
            <person name="Salcher M."/>
            <person name="Ghai R."/>
            <person name="Kavagutti S V."/>
        </authorList>
    </citation>
    <scope>NUCLEOTIDE SEQUENCE</scope>
</reference>
<feature type="transmembrane region" description="Helical" evidence="1">
    <location>
        <begin position="226"/>
        <end position="245"/>
    </location>
</feature>
<feature type="transmembrane region" description="Helical" evidence="1">
    <location>
        <begin position="97"/>
        <end position="119"/>
    </location>
</feature>
<feature type="transmembrane region" description="Helical" evidence="1">
    <location>
        <begin position="158"/>
        <end position="176"/>
    </location>
</feature>
<evidence type="ECO:0000256" key="1">
    <source>
        <dbReference type="SAM" id="Phobius"/>
    </source>
</evidence>
<dbReference type="InterPro" id="IPR016988">
    <property type="entry name" value="UCP032086"/>
</dbReference>
<name>A0A6J6MR71_9ZZZZ</name>
<protein>
    <submittedName>
        <fullName evidence="2">Unannotated protein</fullName>
    </submittedName>
</protein>
<organism evidence="2">
    <name type="scientific">freshwater metagenome</name>
    <dbReference type="NCBI Taxonomy" id="449393"/>
    <lineage>
        <taxon>unclassified sequences</taxon>
        <taxon>metagenomes</taxon>
        <taxon>ecological metagenomes</taxon>
    </lineage>
</organism>
<evidence type="ECO:0000313" key="2">
    <source>
        <dbReference type="EMBL" id="CAB4676059.1"/>
    </source>
</evidence>
<dbReference type="EMBL" id="CAEZWM010000325">
    <property type="protein sequence ID" value="CAB4676059.1"/>
    <property type="molecule type" value="Genomic_DNA"/>
</dbReference>
<sequence length="246" mass="26730">MTLANSIELFTNSGVQWLFRYVHVVVGIAWIGLLYYFNFVQVPAFGEMEAAARNNAVDKLASRALWWFRWAAVATVVSGLALLGVQQNNSEYFKSPAGIAISTSILFALTMFVNVWGIIWRNQKVVISNARNVQAGGEADPAAAGAGRAALLASRQNAIYSIPMLALMVGTGHFAYTKGVVLTGGERGAYWALTGVIWILFELNALGVFGKGPGKTRLMYDTHRNAIITGCVYLVAQLAIFKYLLG</sequence>
<keyword evidence="1" id="KW-0472">Membrane</keyword>
<proteinExistence type="predicted"/>
<gene>
    <name evidence="2" type="ORF">UFOPK2242_01758</name>
</gene>
<dbReference type="PIRSF" id="PIRSF032086">
    <property type="entry name" value="UCP032086"/>
    <property type="match status" value="1"/>
</dbReference>
<keyword evidence="1" id="KW-0812">Transmembrane</keyword>
<accession>A0A6J6MR71</accession>
<keyword evidence="1" id="KW-1133">Transmembrane helix</keyword>
<feature type="transmembrane region" description="Helical" evidence="1">
    <location>
        <begin position="20"/>
        <end position="45"/>
    </location>
</feature>